<feature type="domain" description="NADH-ubiquinone oxidoreductase 51kDa subunit FMN-binding" evidence="5">
    <location>
        <begin position="4"/>
        <end position="145"/>
    </location>
</feature>
<name>X0YYN4_9ZZZZ</name>
<organism evidence="6">
    <name type="scientific">marine sediment metagenome</name>
    <dbReference type="NCBI Taxonomy" id="412755"/>
    <lineage>
        <taxon>unclassified sequences</taxon>
        <taxon>metagenomes</taxon>
        <taxon>ecological metagenomes</taxon>
    </lineage>
</organism>
<evidence type="ECO:0000256" key="2">
    <source>
        <dbReference type="ARBA" id="ARBA00022723"/>
    </source>
</evidence>
<dbReference type="SUPFAM" id="SSF142984">
    <property type="entry name" value="Nqo1 middle domain-like"/>
    <property type="match status" value="1"/>
</dbReference>
<keyword evidence="4" id="KW-0411">Iron-sulfur</keyword>
<dbReference type="PANTHER" id="PTHR43578">
    <property type="entry name" value="NADH-QUINONE OXIDOREDUCTASE SUBUNIT F"/>
    <property type="match status" value="1"/>
</dbReference>
<keyword evidence="1" id="KW-0004">4Fe-4S</keyword>
<dbReference type="EMBL" id="BARS01052462">
    <property type="protein sequence ID" value="GAG53363.1"/>
    <property type="molecule type" value="Genomic_DNA"/>
</dbReference>
<sequence length="231" mass="24664">VRGKFLVCNADEGDPGAYMDRSVLEGNPHSIIEGMIIGAYGTGATEGIIYVRNEYPLAIKHLNIALRQAREFGFLGENILGTGFCFDINLVKGAGAFVCGEETALIRSIEGKMGEPRQRPPFPIQKGVDGRPTAINNVETWANIPLIFSLGAEEFSNIGTKDNSGTKIFSLVGKIKNTGLVEVPMGMAIKEIVYDIGGGPVDKAKIKAVQTGGPSGGCIPAQRFDLSIDYD</sequence>
<evidence type="ECO:0000259" key="5">
    <source>
        <dbReference type="Pfam" id="PF01512"/>
    </source>
</evidence>
<dbReference type="PANTHER" id="PTHR43578:SF3">
    <property type="entry name" value="NADH-QUINONE OXIDOREDUCTASE SUBUNIT F"/>
    <property type="match status" value="1"/>
</dbReference>
<dbReference type="Gene3D" id="3.40.50.11540">
    <property type="entry name" value="NADH-ubiquinone oxidoreductase 51kDa subunit"/>
    <property type="match status" value="1"/>
</dbReference>
<proteinExistence type="predicted"/>
<evidence type="ECO:0000256" key="3">
    <source>
        <dbReference type="ARBA" id="ARBA00023004"/>
    </source>
</evidence>
<dbReference type="SUPFAM" id="SSF142019">
    <property type="entry name" value="Nqo1 FMN-binding domain-like"/>
    <property type="match status" value="1"/>
</dbReference>
<dbReference type="AlphaFoldDB" id="X0YYN4"/>
<evidence type="ECO:0000256" key="4">
    <source>
        <dbReference type="ARBA" id="ARBA00023014"/>
    </source>
</evidence>
<accession>X0YYN4</accession>
<feature type="non-terminal residue" evidence="6">
    <location>
        <position position="231"/>
    </location>
</feature>
<evidence type="ECO:0000313" key="6">
    <source>
        <dbReference type="EMBL" id="GAG53363.1"/>
    </source>
</evidence>
<keyword evidence="2" id="KW-0479">Metal-binding</keyword>
<dbReference type="InterPro" id="IPR011538">
    <property type="entry name" value="Nuo51_FMN-bd"/>
</dbReference>
<dbReference type="GO" id="GO:0046872">
    <property type="term" value="F:metal ion binding"/>
    <property type="evidence" value="ECO:0007669"/>
    <property type="project" value="UniProtKB-KW"/>
</dbReference>
<reference evidence="6" key="1">
    <citation type="journal article" date="2014" name="Front. Microbiol.">
        <title>High frequency of phylogenetically diverse reductive dehalogenase-homologous genes in deep subseafloor sedimentary metagenomes.</title>
        <authorList>
            <person name="Kawai M."/>
            <person name="Futagami T."/>
            <person name="Toyoda A."/>
            <person name="Takaki Y."/>
            <person name="Nishi S."/>
            <person name="Hori S."/>
            <person name="Arai W."/>
            <person name="Tsubouchi T."/>
            <person name="Morono Y."/>
            <person name="Uchiyama I."/>
            <person name="Ito T."/>
            <person name="Fujiyama A."/>
            <person name="Inagaki F."/>
            <person name="Takami H."/>
        </authorList>
    </citation>
    <scope>NUCLEOTIDE SEQUENCE</scope>
    <source>
        <strain evidence="6">Expedition CK06-06</strain>
    </source>
</reference>
<dbReference type="GO" id="GO:0051539">
    <property type="term" value="F:4 iron, 4 sulfur cluster binding"/>
    <property type="evidence" value="ECO:0007669"/>
    <property type="project" value="UniProtKB-KW"/>
</dbReference>
<dbReference type="Gene3D" id="3.10.20.600">
    <property type="match status" value="1"/>
</dbReference>
<dbReference type="InterPro" id="IPR037225">
    <property type="entry name" value="Nuo51_FMN-bd_sf"/>
</dbReference>
<keyword evidence="3" id="KW-0408">Iron</keyword>
<dbReference type="Pfam" id="PF01512">
    <property type="entry name" value="Complex1_51K"/>
    <property type="match status" value="1"/>
</dbReference>
<feature type="non-terminal residue" evidence="6">
    <location>
        <position position="1"/>
    </location>
</feature>
<gene>
    <name evidence="6" type="ORF">S01H1_77991</name>
</gene>
<comment type="caution">
    <text evidence="6">The sequence shown here is derived from an EMBL/GenBank/DDBJ whole genome shotgun (WGS) entry which is preliminary data.</text>
</comment>
<protein>
    <recommendedName>
        <fullName evidence="5">NADH-ubiquinone oxidoreductase 51kDa subunit FMN-binding domain-containing protein</fullName>
    </recommendedName>
</protein>
<evidence type="ECO:0000256" key="1">
    <source>
        <dbReference type="ARBA" id="ARBA00022485"/>
    </source>
</evidence>